<evidence type="ECO:0000313" key="1">
    <source>
        <dbReference type="EMBL" id="QHU00977.1"/>
    </source>
</evidence>
<dbReference type="EMBL" id="MN740332">
    <property type="protein sequence ID" value="QHU00977.1"/>
    <property type="molecule type" value="Genomic_DNA"/>
</dbReference>
<sequence length="282" mass="32216">MNLVNILLIKIFIKSNASEVIIKDTNHPDRIITLHSKDDYSETYGNRYDNIQSGSQYNAVAARAAVKKGIDNALTSSSEVKVMLDEFAGDYDADFIESIIPALLSAINARITVSDNVEHKLTLILITHRGQIFGSSICNLKDYNSVVVHYYDNNIRRIKFSEIPYRPFDRNYTILHNAFTSAKKIVACEGRDDCTFFSNVERILCKRFLQKRKIIFLDMNGWCTTKDYMCFLEKMFPGRHTVLLDGDVLCVQKAYKKPIQLDLAKYLKENTNGNTEIINTLS</sequence>
<name>A0A6C0J8X7_9ZZZZ</name>
<reference evidence="1" key="1">
    <citation type="journal article" date="2020" name="Nature">
        <title>Giant virus diversity and host interactions through global metagenomics.</title>
        <authorList>
            <person name="Schulz F."/>
            <person name="Roux S."/>
            <person name="Paez-Espino D."/>
            <person name="Jungbluth S."/>
            <person name="Walsh D.A."/>
            <person name="Denef V.J."/>
            <person name="McMahon K.D."/>
            <person name="Konstantinidis K.T."/>
            <person name="Eloe-Fadrosh E.A."/>
            <person name="Kyrpides N.C."/>
            <person name="Woyke T."/>
        </authorList>
    </citation>
    <scope>NUCLEOTIDE SEQUENCE</scope>
    <source>
        <strain evidence="1">GVMAG-M-3300025860-20</strain>
    </source>
</reference>
<organism evidence="1">
    <name type="scientific">viral metagenome</name>
    <dbReference type="NCBI Taxonomy" id="1070528"/>
    <lineage>
        <taxon>unclassified sequences</taxon>
        <taxon>metagenomes</taxon>
        <taxon>organismal metagenomes</taxon>
    </lineage>
</organism>
<proteinExistence type="predicted"/>
<accession>A0A6C0J8X7</accession>
<dbReference type="AlphaFoldDB" id="A0A6C0J8X7"/>
<protein>
    <submittedName>
        <fullName evidence="1">Uncharacterized protein</fullName>
    </submittedName>
</protein>